<dbReference type="FunFam" id="3.40.50.2000:FF:000138">
    <property type="entry name" value="Glycosyltransferase"/>
    <property type="match status" value="2"/>
</dbReference>
<name>A0A8X7YX25_POPTO</name>
<organism evidence="5 6">
    <name type="scientific">Populus tomentosa</name>
    <name type="common">Chinese white poplar</name>
    <dbReference type="NCBI Taxonomy" id="118781"/>
    <lineage>
        <taxon>Eukaryota</taxon>
        <taxon>Viridiplantae</taxon>
        <taxon>Streptophyta</taxon>
        <taxon>Embryophyta</taxon>
        <taxon>Tracheophyta</taxon>
        <taxon>Spermatophyta</taxon>
        <taxon>Magnoliopsida</taxon>
        <taxon>eudicotyledons</taxon>
        <taxon>Gunneridae</taxon>
        <taxon>Pentapetalae</taxon>
        <taxon>rosids</taxon>
        <taxon>fabids</taxon>
        <taxon>Malpighiales</taxon>
        <taxon>Salicaceae</taxon>
        <taxon>Saliceae</taxon>
        <taxon>Populus</taxon>
    </lineage>
</organism>
<evidence type="ECO:0000256" key="1">
    <source>
        <dbReference type="ARBA" id="ARBA00009995"/>
    </source>
</evidence>
<evidence type="ECO:0000256" key="4">
    <source>
        <dbReference type="SAM" id="Coils"/>
    </source>
</evidence>
<keyword evidence="4" id="KW-0175">Coiled coil</keyword>
<feature type="coiled-coil region" evidence="4">
    <location>
        <begin position="943"/>
        <end position="970"/>
    </location>
</feature>
<dbReference type="PANTHER" id="PTHR11926">
    <property type="entry name" value="GLUCOSYL/GLUCURONOSYL TRANSFERASES"/>
    <property type="match status" value="1"/>
</dbReference>
<dbReference type="GO" id="GO:0080044">
    <property type="term" value="F:quercetin 7-O-glucosyltransferase activity"/>
    <property type="evidence" value="ECO:0007669"/>
    <property type="project" value="TreeGrafter"/>
</dbReference>
<evidence type="ECO:0000313" key="5">
    <source>
        <dbReference type="EMBL" id="KAG6761213.1"/>
    </source>
</evidence>
<dbReference type="Pfam" id="PF00201">
    <property type="entry name" value="UDPGT"/>
    <property type="match status" value="2"/>
</dbReference>
<dbReference type="Proteomes" id="UP000886885">
    <property type="component" value="Chromosome 9D"/>
</dbReference>
<accession>A0A8X7YX25</accession>
<evidence type="ECO:0000313" key="6">
    <source>
        <dbReference type="Proteomes" id="UP000886885"/>
    </source>
</evidence>
<comment type="similarity">
    <text evidence="1">Belongs to the UDP-glycosyltransferase family.</text>
</comment>
<evidence type="ECO:0000256" key="2">
    <source>
        <dbReference type="ARBA" id="ARBA00022676"/>
    </source>
</evidence>
<proteinExistence type="inferred from homology"/>
<protein>
    <submittedName>
        <fullName evidence="5">Uncharacterized protein</fullName>
    </submittedName>
</protein>
<keyword evidence="6" id="KW-1185">Reference proteome</keyword>
<dbReference type="OrthoDB" id="836423at2759"/>
<comment type="caution">
    <text evidence="5">The sequence shown here is derived from an EMBL/GenBank/DDBJ whole genome shotgun (WGS) entry which is preliminary data.</text>
</comment>
<keyword evidence="3" id="KW-0808">Transferase</keyword>
<reference evidence="5" key="1">
    <citation type="journal article" date="2020" name="bioRxiv">
        <title>Hybrid origin of Populus tomentosa Carr. identified through genome sequencing and phylogenomic analysis.</title>
        <authorList>
            <person name="An X."/>
            <person name="Gao K."/>
            <person name="Chen Z."/>
            <person name="Li J."/>
            <person name="Yang X."/>
            <person name="Yang X."/>
            <person name="Zhou J."/>
            <person name="Guo T."/>
            <person name="Zhao T."/>
            <person name="Huang S."/>
            <person name="Miao D."/>
            <person name="Khan W.U."/>
            <person name="Rao P."/>
            <person name="Ye M."/>
            <person name="Lei B."/>
            <person name="Liao W."/>
            <person name="Wang J."/>
            <person name="Ji L."/>
            <person name="Li Y."/>
            <person name="Guo B."/>
            <person name="Mustafa N.S."/>
            <person name="Li S."/>
            <person name="Yun Q."/>
            <person name="Keller S.R."/>
            <person name="Mao J."/>
            <person name="Zhang R."/>
            <person name="Strauss S.H."/>
        </authorList>
    </citation>
    <scope>NUCLEOTIDE SEQUENCE</scope>
    <source>
        <strain evidence="5">GM15</strain>
        <tissue evidence="5">Leaf</tissue>
    </source>
</reference>
<dbReference type="AlphaFoldDB" id="A0A8X7YX25"/>
<dbReference type="PANTHER" id="PTHR11926:SF774">
    <property type="entry name" value="UDP-GLYCOSYLTRANSFERASE 85A1-RELATED"/>
    <property type="match status" value="1"/>
</dbReference>
<dbReference type="CDD" id="cd03784">
    <property type="entry name" value="GT1_Gtf-like"/>
    <property type="match status" value="2"/>
</dbReference>
<dbReference type="GO" id="GO:0080043">
    <property type="term" value="F:quercetin 3-O-glucosyltransferase activity"/>
    <property type="evidence" value="ECO:0007669"/>
    <property type="project" value="TreeGrafter"/>
</dbReference>
<gene>
    <name evidence="5" type="ORF">POTOM_034414</name>
</gene>
<dbReference type="InterPro" id="IPR002213">
    <property type="entry name" value="UDP_glucos_trans"/>
</dbReference>
<sequence>MGYIYREAADGCHVVAMPYPGRGHINPMMELCKSLVRRKDDIRITFVVTEEWLSLIGSDPKPDQISFSTIPNVVPSELVRASNMLEFIEALMTNMEAPFERFLDHLVQPPAVIIADTFLLWAVRVGNRKNIPVASFWPMSVNVFLMFHYLDLLRENGQFIVDLLGLERGHERADYIPGVSSTSLVDFPSFINGSNPYMLGRIVEVFSWVPKAQYLLFPSIYELEPQAIDAIKAGFSFPVYTVGPSIPYSKLEDGSHTITAHGDVDYLRWLDDQPSKSILYISMGSFLSFSSAQMDEIAGGLHDSGVRYLWVARGETSRLKEVCGDKGLVVPWCDQLRVLCHPSVGGFWTHCGWNSVREGVFAGVPFLTYPISADQRPNSKLIVEDWKVGWRVEKEYRVENLVRREEIGGLVRDFMDLDSNEGKEMRRRVKGFQEICQQAISKDGSSETNIKSFIREISIGEFLSLCGWNSVQQGIYSDSMTLEISLCPLHHLLRGGIVVIYASQITYSFLLQAWEFTAKDPCLVSDMDAVTVKPTYSCHVVAIPYPGRGHVNPLMNFCTILASKKPDTLITFVVTEEWLGFISSSSNSSPSNLQFRSIPNVIPSELVRNADPIGFIEAAMTKMETPFEELLDSFHQPLRPTLIVTDAFLFWAIGVGNRRNIPVASFFPMSSTVFSVFYHLDLLAQHGHFPVDLSEKGNEIVDYIPGVSPLRLLDLPSFIFASNQYTLHRILDLISWIPKARYLLLPSIYELESQVIKALKYKISIPVYTIGPAIPDLKLRDNSSSSSNNNELNILQWLDCQPESSVLYVTLGSHVAVSSAQMDEIAAGLCDSGVRFLWVVRDETSRLRQVCGDMGLVEPWCDQLKVLCHSSVGGFWTHCGWNSVKEGIFAGVPFLTFPIFADQLTHSKVIVEDWKIGWRMKKEVVAKTLVAREEIAGLVQKFMDLERAEVKEMRRRSRELQQVCEHAIAEGGTSEIDINAFIRDISQ</sequence>
<keyword evidence="2" id="KW-0328">Glycosyltransferase</keyword>
<dbReference type="EMBL" id="JAAWWB010000018">
    <property type="protein sequence ID" value="KAG6761213.1"/>
    <property type="molecule type" value="Genomic_DNA"/>
</dbReference>
<evidence type="ECO:0000256" key="3">
    <source>
        <dbReference type="ARBA" id="ARBA00022679"/>
    </source>
</evidence>
<dbReference type="FunFam" id="3.40.50.2000:FF:000152">
    <property type="entry name" value="Glycosyltransferase"/>
    <property type="match status" value="2"/>
</dbReference>